<protein>
    <submittedName>
        <fullName evidence="2">Uncharacterized protein</fullName>
    </submittedName>
</protein>
<dbReference type="Proteomes" id="UP000825729">
    <property type="component" value="Unassembled WGS sequence"/>
</dbReference>
<keyword evidence="3" id="KW-1185">Reference proteome</keyword>
<accession>A0AAV7EBG2</accession>
<feature type="region of interest" description="Disordered" evidence="1">
    <location>
        <begin position="100"/>
        <end position="124"/>
    </location>
</feature>
<dbReference type="EMBL" id="JAINDJ010000005">
    <property type="protein sequence ID" value="KAG9445994.1"/>
    <property type="molecule type" value="Genomic_DNA"/>
</dbReference>
<name>A0AAV7EBG2_ARIFI</name>
<gene>
    <name evidence="2" type="ORF">H6P81_012122</name>
</gene>
<proteinExistence type="predicted"/>
<comment type="caution">
    <text evidence="2">The sequence shown here is derived from an EMBL/GenBank/DDBJ whole genome shotgun (WGS) entry which is preliminary data.</text>
</comment>
<evidence type="ECO:0000313" key="3">
    <source>
        <dbReference type="Proteomes" id="UP000825729"/>
    </source>
</evidence>
<dbReference type="AlphaFoldDB" id="A0AAV7EBG2"/>
<sequence>MENEQKVWQLAVAFEALRVPNTNNYYDCQPTNCSLKTFTFHLLPPANGEALCEGSTTDDDCFIRWCQIDQAQQSDQTQIHNFWTQNRIFFRLRTEEVDNRGKAQGVDNRGKAQGVDNKDWRSGK</sequence>
<evidence type="ECO:0000313" key="2">
    <source>
        <dbReference type="EMBL" id="KAG9445994.1"/>
    </source>
</evidence>
<evidence type="ECO:0000256" key="1">
    <source>
        <dbReference type="SAM" id="MobiDB-lite"/>
    </source>
</evidence>
<organism evidence="2 3">
    <name type="scientific">Aristolochia fimbriata</name>
    <name type="common">White veined hardy Dutchman's pipe vine</name>
    <dbReference type="NCBI Taxonomy" id="158543"/>
    <lineage>
        <taxon>Eukaryota</taxon>
        <taxon>Viridiplantae</taxon>
        <taxon>Streptophyta</taxon>
        <taxon>Embryophyta</taxon>
        <taxon>Tracheophyta</taxon>
        <taxon>Spermatophyta</taxon>
        <taxon>Magnoliopsida</taxon>
        <taxon>Magnoliidae</taxon>
        <taxon>Piperales</taxon>
        <taxon>Aristolochiaceae</taxon>
        <taxon>Aristolochia</taxon>
    </lineage>
</organism>
<reference evidence="2 3" key="1">
    <citation type="submission" date="2021-07" db="EMBL/GenBank/DDBJ databases">
        <title>The Aristolochia fimbriata genome: insights into angiosperm evolution, floral development and chemical biosynthesis.</title>
        <authorList>
            <person name="Jiao Y."/>
        </authorList>
    </citation>
    <scope>NUCLEOTIDE SEQUENCE [LARGE SCALE GENOMIC DNA]</scope>
    <source>
        <strain evidence="2">IBCAS-2021</strain>
        <tissue evidence="2">Leaf</tissue>
    </source>
</reference>